<dbReference type="EMBL" id="CAMGYJ010000005">
    <property type="protein sequence ID" value="CAI0418985.1"/>
    <property type="molecule type" value="Genomic_DNA"/>
</dbReference>
<comment type="caution">
    <text evidence="1">The sequence shown here is derived from an EMBL/GenBank/DDBJ whole genome shotgun (WGS) entry which is preliminary data.</text>
</comment>
<proteinExistence type="predicted"/>
<name>A0AAV0K9Q6_9ROSI</name>
<evidence type="ECO:0000313" key="2">
    <source>
        <dbReference type="Proteomes" id="UP001154282"/>
    </source>
</evidence>
<reference evidence="1" key="1">
    <citation type="submission" date="2022-08" db="EMBL/GenBank/DDBJ databases">
        <authorList>
            <person name="Gutierrez-Valencia J."/>
        </authorList>
    </citation>
    <scope>NUCLEOTIDE SEQUENCE</scope>
</reference>
<keyword evidence="2" id="KW-1185">Reference proteome</keyword>
<organism evidence="1 2">
    <name type="scientific">Linum tenue</name>
    <dbReference type="NCBI Taxonomy" id="586396"/>
    <lineage>
        <taxon>Eukaryota</taxon>
        <taxon>Viridiplantae</taxon>
        <taxon>Streptophyta</taxon>
        <taxon>Embryophyta</taxon>
        <taxon>Tracheophyta</taxon>
        <taxon>Spermatophyta</taxon>
        <taxon>Magnoliopsida</taxon>
        <taxon>eudicotyledons</taxon>
        <taxon>Gunneridae</taxon>
        <taxon>Pentapetalae</taxon>
        <taxon>rosids</taxon>
        <taxon>fabids</taxon>
        <taxon>Malpighiales</taxon>
        <taxon>Linaceae</taxon>
        <taxon>Linum</taxon>
    </lineage>
</organism>
<sequence>MWSSRRCPATRGLR</sequence>
<protein>
    <submittedName>
        <fullName evidence="1">Uncharacterized protein</fullName>
    </submittedName>
</protein>
<dbReference type="Proteomes" id="UP001154282">
    <property type="component" value="Unassembled WGS sequence"/>
</dbReference>
<evidence type="ECO:0000313" key="1">
    <source>
        <dbReference type="EMBL" id="CAI0418985.1"/>
    </source>
</evidence>
<gene>
    <name evidence="1" type="ORF">LITE_LOCUS17823</name>
</gene>
<accession>A0AAV0K9Q6</accession>